<organism evidence="2 4">
    <name type="scientific">Labrys neptuniae</name>
    <dbReference type="NCBI Taxonomy" id="376174"/>
    <lineage>
        <taxon>Bacteria</taxon>
        <taxon>Pseudomonadati</taxon>
        <taxon>Pseudomonadota</taxon>
        <taxon>Alphaproteobacteria</taxon>
        <taxon>Hyphomicrobiales</taxon>
        <taxon>Xanthobacteraceae</taxon>
        <taxon>Labrys</taxon>
    </lineage>
</organism>
<protein>
    <submittedName>
        <fullName evidence="2">Uncharacterized protein</fullName>
    </submittedName>
</protein>
<gene>
    <name evidence="2" type="ORF">ABXS05_27390</name>
    <name evidence="3" type="ORF">ACETRX_24735</name>
</gene>
<evidence type="ECO:0000313" key="2">
    <source>
        <dbReference type="EMBL" id="MEW9309304.1"/>
    </source>
</evidence>
<dbReference type="Proteomes" id="UP001555786">
    <property type="component" value="Unassembled WGS sequence"/>
</dbReference>
<dbReference type="EMBL" id="JBFNQD010000013">
    <property type="protein sequence ID" value="MEW9309304.1"/>
    <property type="molecule type" value="Genomic_DNA"/>
</dbReference>
<keyword evidence="4" id="KW-1185">Reference proteome</keyword>
<name>A0ABV3PVL8_9HYPH</name>
<evidence type="ECO:0000313" key="4">
    <source>
        <dbReference type="Proteomes" id="UP001555786"/>
    </source>
</evidence>
<comment type="caution">
    <text evidence="2">The sequence shown here is derived from an EMBL/GenBank/DDBJ whole genome shotgun (WGS) entry which is preliminary data.</text>
</comment>
<evidence type="ECO:0000256" key="1">
    <source>
        <dbReference type="SAM" id="MobiDB-lite"/>
    </source>
</evidence>
<accession>A0ABV3PVL8</accession>
<dbReference type="Proteomes" id="UP001595190">
    <property type="component" value="Unassembled WGS sequence"/>
</dbReference>
<sequence>MKIESNGISPTNQPDPSKESQEAALQKQMEETLANFAVSMAQQQGDRALEGMQQARNEEG</sequence>
<dbReference type="RefSeq" id="WP_068281412.1">
    <property type="nucleotide sequence ID" value="NZ_JAVSCS010000015.1"/>
</dbReference>
<evidence type="ECO:0000313" key="5">
    <source>
        <dbReference type="Proteomes" id="UP001595190"/>
    </source>
</evidence>
<evidence type="ECO:0000313" key="3">
    <source>
        <dbReference type="EMBL" id="MFC2252866.1"/>
    </source>
</evidence>
<feature type="compositionally biased region" description="Polar residues" evidence="1">
    <location>
        <begin position="1"/>
        <end position="15"/>
    </location>
</feature>
<proteinExistence type="predicted"/>
<reference evidence="3 5" key="2">
    <citation type="submission" date="2024-09" db="EMBL/GenBank/DDBJ databases">
        <title>Description of Labrys sedimenti sp. nov., isolated from a diclofenac-degrading enrichment culture, and genome-based reclassification of Labrys portucalensis as a later heterotypic synonym of Labrys neptuniae.</title>
        <authorList>
            <person name="Tancsics A."/>
            <person name="Csepanyi A."/>
        </authorList>
    </citation>
    <scope>NUCLEOTIDE SEQUENCE [LARGE SCALE GENOMIC DNA]</scope>
    <source>
        <strain evidence="3 5">LMG 23412</strain>
    </source>
</reference>
<dbReference type="EMBL" id="JBHGPK010000014">
    <property type="protein sequence ID" value="MFC2252866.1"/>
    <property type="molecule type" value="Genomic_DNA"/>
</dbReference>
<feature type="region of interest" description="Disordered" evidence="1">
    <location>
        <begin position="1"/>
        <end position="26"/>
    </location>
</feature>
<reference evidence="2 4" key="1">
    <citation type="submission" date="2024-07" db="EMBL/GenBank/DDBJ databases">
        <title>Description of Labrys sedimenti sp. nov., isolated from a diclofenac-degrading enrichment culture.</title>
        <authorList>
            <person name="Tancsics A."/>
            <person name="Csepanyi A."/>
        </authorList>
    </citation>
    <scope>NUCLEOTIDE SEQUENCE [LARGE SCALE GENOMIC DNA]</scope>
    <source>
        <strain evidence="2 4">LMG 23578</strain>
    </source>
</reference>